<gene>
    <name evidence="1" type="ORF">OM075_06475</name>
</gene>
<name>A0AAE3SED4_9BACT</name>
<dbReference type="Proteomes" id="UP001209229">
    <property type="component" value="Unassembled WGS sequence"/>
</dbReference>
<evidence type="ECO:0000313" key="2">
    <source>
        <dbReference type="Proteomes" id="UP001209229"/>
    </source>
</evidence>
<reference evidence="1" key="1">
    <citation type="submission" date="2022-10" db="EMBL/GenBank/DDBJ databases">
        <authorList>
            <person name="Yu W.X."/>
        </authorList>
    </citation>
    <scope>NUCLEOTIDE SEQUENCE</scope>
    <source>
        <strain evidence="1">AAT</strain>
    </source>
</reference>
<accession>A0AAE3SED4</accession>
<proteinExistence type="predicted"/>
<dbReference type="EMBL" id="JAPDPJ010000010">
    <property type="protein sequence ID" value="MCW3786106.1"/>
    <property type="molecule type" value="Genomic_DNA"/>
</dbReference>
<keyword evidence="2" id="KW-1185">Reference proteome</keyword>
<protein>
    <submittedName>
        <fullName evidence="1">Uncharacterized protein</fullName>
    </submittedName>
</protein>
<dbReference type="AlphaFoldDB" id="A0AAE3SED4"/>
<comment type="caution">
    <text evidence="1">The sequence shown here is derived from an EMBL/GenBank/DDBJ whole genome shotgun (WGS) entry which is preliminary data.</text>
</comment>
<dbReference type="RefSeq" id="WP_301189676.1">
    <property type="nucleotide sequence ID" value="NZ_JAPDPJ010000010.1"/>
</dbReference>
<sequence>MQKEVQFKYNIISQGLAQGELTIRNHTVPFEITNISNPLFDLLKGMVSLINEPSHLWDEQNICWIDWYNDSSGYKWVLSTLDGKSLHIRLDYLEDIFNEADANTVINSVCNFHHFYQEVVQELDRLIKNMGLLNYEQLWQKDAFPLTYFLILKKHLIELGKWEAHLPETTNFSDELDILQS</sequence>
<evidence type="ECO:0000313" key="1">
    <source>
        <dbReference type="EMBL" id="MCW3786106.1"/>
    </source>
</evidence>
<organism evidence="1 2">
    <name type="scientific">Plebeiibacterium sediminum</name>
    <dbReference type="NCBI Taxonomy" id="2992112"/>
    <lineage>
        <taxon>Bacteria</taxon>
        <taxon>Pseudomonadati</taxon>
        <taxon>Bacteroidota</taxon>
        <taxon>Bacteroidia</taxon>
        <taxon>Marinilabiliales</taxon>
        <taxon>Marinilabiliaceae</taxon>
        <taxon>Plebeiibacterium</taxon>
    </lineage>
</organism>